<proteinExistence type="predicted"/>
<name>A0A1X2EMR5_9MYCO</name>
<dbReference type="OrthoDB" id="4375903at2"/>
<evidence type="ECO:0000256" key="1">
    <source>
        <dbReference type="SAM" id="Phobius"/>
    </source>
</evidence>
<gene>
    <name evidence="2" type="ORF">AWC30_05050</name>
</gene>
<keyword evidence="1" id="KW-0472">Membrane</keyword>
<reference evidence="2 3" key="1">
    <citation type="submission" date="2016-01" db="EMBL/GenBank/DDBJ databases">
        <title>The new phylogeny of the genus Mycobacterium.</title>
        <authorList>
            <person name="Tarcisio F."/>
            <person name="Conor M."/>
            <person name="Antonella G."/>
            <person name="Elisabetta G."/>
            <person name="Giulia F.S."/>
            <person name="Sara T."/>
            <person name="Anna F."/>
            <person name="Clotilde B."/>
            <person name="Roberto B."/>
            <person name="Veronica D.S."/>
            <person name="Fabio R."/>
            <person name="Monica P."/>
            <person name="Olivier J."/>
            <person name="Enrico T."/>
            <person name="Nicola S."/>
        </authorList>
    </citation>
    <scope>NUCLEOTIDE SEQUENCE [LARGE SCALE GENOMIC DNA]</scope>
    <source>
        <strain evidence="2 3">DSM 44153</strain>
    </source>
</reference>
<protein>
    <submittedName>
        <fullName evidence="2">Uncharacterized protein</fullName>
    </submittedName>
</protein>
<keyword evidence="3" id="KW-1185">Reference proteome</keyword>
<evidence type="ECO:0000313" key="2">
    <source>
        <dbReference type="EMBL" id="ORX06939.1"/>
    </source>
</evidence>
<dbReference type="EMBL" id="LQPZ01000013">
    <property type="protein sequence ID" value="ORX06939.1"/>
    <property type="molecule type" value="Genomic_DNA"/>
</dbReference>
<dbReference type="Proteomes" id="UP000193090">
    <property type="component" value="Unassembled WGS sequence"/>
</dbReference>
<keyword evidence="1" id="KW-0812">Transmembrane</keyword>
<dbReference type="AlphaFoldDB" id="A0A1X2EMR5"/>
<dbReference type="RefSeq" id="WP_085109054.1">
    <property type="nucleotide sequence ID" value="NZ_JACKSN010000171.1"/>
</dbReference>
<evidence type="ECO:0000313" key="3">
    <source>
        <dbReference type="Proteomes" id="UP000193090"/>
    </source>
</evidence>
<accession>A0A1X2EMR5</accession>
<sequence>MAADAVVPGWLRRVMQADRAGSAWYVGTGFLFAPILAIVSPWPEVTTVLWWLIALAGLELGLLGIAMAVGLARILRSGAEIPEDYWFGLIGQRPRR</sequence>
<organism evidence="2 3">
    <name type="scientific">Mycolicibacillus trivialis</name>
    <dbReference type="NCBI Taxonomy" id="1798"/>
    <lineage>
        <taxon>Bacteria</taxon>
        <taxon>Bacillati</taxon>
        <taxon>Actinomycetota</taxon>
        <taxon>Actinomycetes</taxon>
        <taxon>Mycobacteriales</taxon>
        <taxon>Mycobacteriaceae</taxon>
        <taxon>Mycolicibacillus</taxon>
    </lineage>
</organism>
<feature type="transmembrane region" description="Helical" evidence="1">
    <location>
        <begin position="22"/>
        <end position="42"/>
    </location>
</feature>
<dbReference type="STRING" id="1798.AWC30_05050"/>
<comment type="caution">
    <text evidence="2">The sequence shown here is derived from an EMBL/GenBank/DDBJ whole genome shotgun (WGS) entry which is preliminary data.</text>
</comment>
<keyword evidence="1" id="KW-1133">Transmembrane helix</keyword>
<feature type="transmembrane region" description="Helical" evidence="1">
    <location>
        <begin position="48"/>
        <end position="72"/>
    </location>
</feature>